<evidence type="ECO:0000313" key="3">
    <source>
        <dbReference type="EMBL" id="RHY08078.1"/>
    </source>
</evidence>
<evidence type="ECO:0000256" key="2">
    <source>
        <dbReference type="SAM" id="SignalP"/>
    </source>
</evidence>
<dbReference type="VEuPathDB" id="FungiDB:H257_11054"/>
<sequence length="80" mass="9070">MKWLVVAVCVALGTASETPNLRRELRLNTWYDDASEGDYYAQDTQPLQDAPPSGYDPNGQFLQWQEAQLQQQYNQEGFGG</sequence>
<accession>A0A397AQK0</accession>
<organism evidence="3 4">
    <name type="scientific">Aphanomyces astaci</name>
    <name type="common">Crayfish plague agent</name>
    <dbReference type="NCBI Taxonomy" id="112090"/>
    <lineage>
        <taxon>Eukaryota</taxon>
        <taxon>Sar</taxon>
        <taxon>Stramenopiles</taxon>
        <taxon>Oomycota</taxon>
        <taxon>Saprolegniomycetes</taxon>
        <taxon>Saprolegniales</taxon>
        <taxon>Verrucalvaceae</taxon>
        <taxon>Aphanomyces</taxon>
    </lineage>
</organism>
<protein>
    <submittedName>
        <fullName evidence="3">Uncharacterized protein</fullName>
    </submittedName>
</protein>
<keyword evidence="2" id="KW-0732">Signal</keyword>
<evidence type="ECO:0000256" key="1">
    <source>
        <dbReference type="SAM" id="MobiDB-lite"/>
    </source>
</evidence>
<proteinExistence type="predicted"/>
<dbReference type="EMBL" id="QUSZ01005828">
    <property type="protein sequence ID" value="RHY08078.1"/>
    <property type="molecule type" value="Genomic_DNA"/>
</dbReference>
<name>A0A397AQK0_APHAT</name>
<evidence type="ECO:0000313" key="4">
    <source>
        <dbReference type="Proteomes" id="UP000265427"/>
    </source>
</evidence>
<gene>
    <name evidence="3" type="ORF">DYB36_001313</name>
</gene>
<reference evidence="3 4" key="1">
    <citation type="submission" date="2018-08" db="EMBL/GenBank/DDBJ databases">
        <title>Aphanomyces genome sequencing and annotation.</title>
        <authorList>
            <person name="Minardi D."/>
            <person name="Oidtmann B."/>
            <person name="Van Der Giezen M."/>
            <person name="Studholme D.J."/>
        </authorList>
    </citation>
    <scope>NUCLEOTIDE SEQUENCE [LARGE SCALE GENOMIC DNA]</scope>
    <source>
        <strain evidence="3 4">Kv</strain>
    </source>
</reference>
<feature type="region of interest" description="Disordered" evidence="1">
    <location>
        <begin position="38"/>
        <end position="59"/>
    </location>
</feature>
<feature type="chain" id="PRO_5017267143" evidence="2">
    <location>
        <begin position="16"/>
        <end position="80"/>
    </location>
</feature>
<comment type="caution">
    <text evidence="3">The sequence shown here is derived from an EMBL/GenBank/DDBJ whole genome shotgun (WGS) entry which is preliminary data.</text>
</comment>
<dbReference type="AlphaFoldDB" id="A0A397AQK0"/>
<feature type="signal peptide" evidence="2">
    <location>
        <begin position="1"/>
        <end position="15"/>
    </location>
</feature>
<dbReference type="Proteomes" id="UP000265427">
    <property type="component" value="Unassembled WGS sequence"/>
</dbReference>